<organism evidence="2 3">
    <name type="scientific">Carnegiea gigantea</name>
    <dbReference type="NCBI Taxonomy" id="171969"/>
    <lineage>
        <taxon>Eukaryota</taxon>
        <taxon>Viridiplantae</taxon>
        <taxon>Streptophyta</taxon>
        <taxon>Embryophyta</taxon>
        <taxon>Tracheophyta</taxon>
        <taxon>Spermatophyta</taxon>
        <taxon>Magnoliopsida</taxon>
        <taxon>eudicotyledons</taxon>
        <taxon>Gunneridae</taxon>
        <taxon>Pentapetalae</taxon>
        <taxon>Caryophyllales</taxon>
        <taxon>Cactineae</taxon>
        <taxon>Cactaceae</taxon>
        <taxon>Cactoideae</taxon>
        <taxon>Echinocereeae</taxon>
        <taxon>Carnegiea</taxon>
    </lineage>
</organism>
<evidence type="ECO:0000259" key="1">
    <source>
        <dbReference type="Pfam" id="PF13966"/>
    </source>
</evidence>
<accession>A0A9Q1QQC6</accession>
<protein>
    <recommendedName>
        <fullName evidence="1">Reverse transcriptase zinc-binding domain-containing protein</fullName>
    </recommendedName>
</protein>
<evidence type="ECO:0000313" key="3">
    <source>
        <dbReference type="Proteomes" id="UP001153076"/>
    </source>
</evidence>
<sequence length="174" mass="19657">MPPSLSELKVCDLTDFDNMRWKEAMIQELFVPCDAEVILGIPLCASWPNDKLVWHYSADGAFSVRSAYCMIVHFAHQSVGIFREPFRPLTSHPCIKMFCWRVSRGILSSNGNLAKRVSSFNMACAMCGHPKESDTHAVLECPLAISIWEGSDFEPTFWAKRFRSLRDCLGSTCT</sequence>
<dbReference type="InterPro" id="IPR026960">
    <property type="entry name" value="RVT-Znf"/>
</dbReference>
<gene>
    <name evidence="2" type="ORF">Cgig2_001492</name>
</gene>
<reference evidence="2" key="1">
    <citation type="submission" date="2022-04" db="EMBL/GenBank/DDBJ databases">
        <title>Carnegiea gigantea Genome sequencing and assembly v2.</title>
        <authorList>
            <person name="Copetti D."/>
            <person name="Sanderson M.J."/>
            <person name="Burquez A."/>
            <person name="Wojciechowski M.F."/>
        </authorList>
    </citation>
    <scope>NUCLEOTIDE SEQUENCE</scope>
    <source>
        <strain evidence="2">SGP5-SGP5p</strain>
        <tissue evidence="2">Aerial part</tissue>
    </source>
</reference>
<keyword evidence="3" id="KW-1185">Reference proteome</keyword>
<feature type="domain" description="Reverse transcriptase zinc-binding" evidence="1">
    <location>
        <begin position="62"/>
        <end position="148"/>
    </location>
</feature>
<comment type="caution">
    <text evidence="2">The sequence shown here is derived from an EMBL/GenBank/DDBJ whole genome shotgun (WGS) entry which is preliminary data.</text>
</comment>
<proteinExistence type="predicted"/>
<evidence type="ECO:0000313" key="2">
    <source>
        <dbReference type="EMBL" id="KAJ8449836.1"/>
    </source>
</evidence>
<dbReference type="OrthoDB" id="1744926at2759"/>
<dbReference type="EMBL" id="JAKOGI010000019">
    <property type="protein sequence ID" value="KAJ8449836.1"/>
    <property type="molecule type" value="Genomic_DNA"/>
</dbReference>
<dbReference type="Pfam" id="PF13966">
    <property type="entry name" value="zf-RVT"/>
    <property type="match status" value="1"/>
</dbReference>
<dbReference type="AlphaFoldDB" id="A0A9Q1QQC6"/>
<dbReference type="Proteomes" id="UP001153076">
    <property type="component" value="Unassembled WGS sequence"/>
</dbReference>
<name>A0A9Q1QQC6_9CARY</name>